<accession>A0ACC1IK09</accession>
<evidence type="ECO:0000313" key="2">
    <source>
        <dbReference type="Proteomes" id="UP001150581"/>
    </source>
</evidence>
<name>A0ACC1IK09_9FUNG</name>
<comment type="caution">
    <text evidence="1">The sequence shown here is derived from an EMBL/GenBank/DDBJ whole genome shotgun (WGS) entry which is preliminary data.</text>
</comment>
<protein>
    <submittedName>
        <fullName evidence="1">Uncharacterized protein</fullName>
    </submittedName>
</protein>
<dbReference type="EMBL" id="JANBPG010000511">
    <property type="protein sequence ID" value="KAJ1895896.1"/>
    <property type="molecule type" value="Genomic_DNA"/>
</dbReference>
<sequence length="198" mass="20714">MSEVDFDTLPGNSDSNTDTAYSVCSGSYVDTVGTAKSVDSADTLSPIDNPKDEGEGEGKGDKGIYNSPSQYKADVSKQRLAVVSRKPAATVAPALLSTPKKLLATAVTLVSIKSPSTANQTLASRHLLHLPTSNERACDRAKTRPPAPAPTPALTTSGSGSARRDRRKDVSLRVLLAGAATPRVGMSRTKPPIKRSVV</sequence>
<evidence type="ECO:0000313" key="1">
    <source>
        <dbReference type="EMBL" id="KAJ1895896.1"/>
    </source>
</evidence>
<keyword evidence="2" id="KW-1185">Reference proteome</keyword>
<reference evidence="1" key="1">
    <citation type="submission" date="2022-07" db="EMBL/GenBank/DDBJ databases">
        <title>Phylogenomic reconstructions and comparative analyses of Kickxellomycotina fungi.</title>
        <authorList>
            <person name="Reynolds N.K."/>
            <person name="Stajich J.E."/>
            <person name="Barry K."/>
            <person name="Grigoriev I.V."/>
            <person name="Crous P."/>
            <person name="Smith M.E."/>
        </authorList>
    </citation>
    <scope>NUCLEOTIDE SEQUENCE</scope>
    <source>
        <strain evidence="1">Benny 63K</strain>
    </source>
</reference>
<proteinExistence type="predicted"/>
<organism evidence="1 2">
    <name type="scientific">Kickxella alabastrina</name>
    <dbReference type="NCBI Taxonomy" id="61397"/>
    <lineage>
        <taxon>Eukaryota</taxon>
        <taxon>Fungi</taxon>
        <taxon>Fungi incertae sedis</taxon>
        <taxon>Zoopagomycota</taxon>
        <taxon>Kickxellomycotina</taxon>
        <taxon>Kickxellomycetes</taxon>
        <taxon>Kickxellales</taxon>
        <taxon>Kickxellaceae</taxon>
        <taxon>Kickxella</taxon>
    </lineage>
</organism>
<dbReference type="Proteomes" id="UP001150581">
    <property type="component" value="Unassembled WGS sequence"/>
</dbReference>
<gene>
    <name evidence="1" type="ORF">LPJ66_004315</name>
</gene>